<dbReference type="InterPro" id="IPR006638">
    <property type="entry name" value="Elp3/MiaA/NifB-like_rSAM"/>
</dbReference>
<comment type="subcellular location">
    <subcellularLocation>
        <location evidence="2">Cytoplasm</location>
    </subcellularLocation>
</comment>
<dbReference type="RefSeq" id="WP_254168027.1">
    <property type="nucleotide sequence ID" value="NZ_JAHESF010000030.1"/>
</dbReference>
<reference evidence="4 5" key="1">
    <citation type="submission" date="2021-05" db="EMBL/GenBank/DDBJ databases">
        <title>A Polyphasic approach of four new species of the genus Ohtaekwangia: Ohtaekwangia histidinii sp. nov., Ohtaekwangia cretensis sp. nov., Ohtaekwangia indiensis sp. nov., Ohtaekwangia reichenbachii sp. nov. from diverse environment.</title>
        <authorList>
            <person name="Octaviana S."/>
        </authorList>
    </citation>
    <scope>NUCLEOTIDE SEQUENCE [LARGE SCALE GENOMIC DNA]</scope>
    <source>
        <strain evidence="4 5">PWU4</strain>
    </source>
</reference>
<dbReference type="Gene3D" id="3.80.30.20">
    <property type="entry name" value="tm_1862 like domain"/>
    <property type="match status" value="1"/>
</dbReference>
<dbReference type="Pfam" id="PF04055">
    <property type="entry name" value="Radical_SAM"/>
    <property type="match status" value="1"/>
</dbReference>
<comment type="function">
    <text evidence="2">Probably acts as a heme chaperone, transferring heme to an unknown acceptor. Binds one molecule of heme per monomer, possibly covalently. Binds 1 [4Fe-4S] cluster. The cluster is coordinated with 3 cysteines and an exchangeable S-adenosyl-L-methionine.</text>
</comment>
<evidence type="ECO:0000313" key="4">
    <source>
        <dbReference type="EMBL" id="MBT1699832.1"/>
    </source>
</evidence>
<comment type="caution">
    <text evidence="4">The sequence shown here is derived from an EMBL/GenBank/DDBJ whole genome shotgun (WGS) entry which is preliminary data.</text>
</comment>
<dbReference type="SMART" id="SM00729">
    <property type="entry name" value="Elp3"/>
    <property type="match status" value="1"/>
</dbReference>
<dbReference type="GO" id="GO:0005737">
    <property type="term" value="C:cytoplasm"/>
    <property type="evidence" value="ECO:0007669"/>
    <property type="project" value="UniProtKB-SubCell"/>
</dbReference>
<dbReference type="GO" id="GO:0004109">
    <property type="term" value="F:coproporphyrinogen oxidase activity"/>
    <property type="evidence" value="ECO:0007669"/>
    <property type="project" value="InterPro"/>
</dbReference>
<dbReference type="Pfam" id="PF06969">
    <property type="entry name" value="HemN_C"/>
    <property type="match status" value="1"/>
</dbReference>
<sequence length="376" mass="42345">MAGIYIHIPFCKQACHYCDFHFSTSTAIRQELLNAMSDELLLQRHYLYGEKVETIYFGGGTPSLLGADELNLLLKPVNTLFTVAPDAEVTLEANPDDLTPSRLAELRQLGINRLSIGIQSFQDSVLKFLNRAHDATAAMQCVGQARQAGFQNISIDLIYAIPGQADEAWQANIDAALKLAPEHISSYSLTIEEKTAFGRWAAQGKLKAADDDLAAKQLEMLVATLEREGYEQYEVSNFSKPGYQSRHNSSYWKQQRYLGIGPSAHSYDKVSRQYNVSNNHQYVRSMKEGRIPFEREVLSTEDHVNEYLLTTLRTQWGSDLEKLKQEYGYDVLGQHGGLINDLLARKLAVVERNFLKLTRTGRLLADKISSDLFLIS</sequence>
<evidence type="ECO:0000259" key="3">
    <source>
        <dbReference type="PROSITE" id="PS51918"/>
    </source>
</evidence>
<comment type="similarity">
    <text evidence="1">Belongs to the anaerobic coproporphyrinogen-III oxidase family. HemW subfamily.</text>
</comment>
<dbReference type="InterPro" id="IPR007197">
    <property type="entry name" value="rSAM"/>
</dbReference>
<keyword evidence="2" id="KW-0411">Iron-sulfur</keyword>
<dbReference type="EMBL" id="JAHESF010000030">
    <property type="protein sequence ID" value="MBT1699832.1"/>
    <property type="molecule type" value="Genomic_DNA"/>
</dbReference>
<keyword evidence="2" id="KW-0349">Heme</keyword>
<keyword evidence="2" id="KW-0963">Cytoplasm</keyword>
<dbReference type="AlphaFoldDB" id="A0AAP2GRQ0"/>
<dbReference type="PANTHER" id="PTHR13932">
    <property type="entry name" value="COPROPORPHYRINIGEN III OXIDASE"/>
    <property type="match status" value="1"/>
</dbReference>
<feature type="domain" description="Radical SAM core" evidence="3">
    <location>
        <begin position="1"/>
        <end position="231"/>
    </location>
</feature>
<accession>A0AAP2GRQ0</accession>
<dbReference type="SUPFAM" id="SSF102114">
    <property type="entry name" value="Radical SAM enzymes"/>
    <property type="match status" value="1"/>
</dbReference>
<dbReference type="InterPro" id="IPR004559">
    <property type="entry name" value="HemW-like"/>
</dbReference>
<dbReference type="NCBIfam" id="TIGR00539">
    <property type="entry name" value="hemN_rel"/>
    <property type="match status" value="1"/>
</dbReference>
<dbReference type="PROSITE" id="PS51918">
    <property type="entry name" value="RADICAL_SAM"/>
    <property type="match status" value="1"/>
</dbReference>
<dbReference type="GO" id="GO:0006779">
    <property type="term" value="P:porphyrin-containing compound biosynthetic process"/>
    <property type="evidence" value="ECO:0007669"/>
    <property type="project" value="InterPro"/>
</dbReference>
<dbReference type="SFLD" id="SFLDS00029">
    <property type="entry name" value="Radical_SAM"/>
    <property type="match status" value="1"/>
</dbReference>
<keyword evidence="2" id="KW-0479">Metal-binding</keyword>
<dbReference type="InterPro" id="IPR058240">
    <property type="entry name" value="rSAM_sf"/>
</dbReference>
<dbReference type="GO" id="GO:0051539">
    <property type="term" value="F:4 iron, 4 sulfur cluster binding"/>
    <property type="evidence" value="ECO:0007669"/>
    <property type="project" value="UniProtKB-UniRule"/>
</dbReference>
<dbReference type="SFLD" id="SFLDF00288">
    <property type="entry name" value="HemN-like__clustered_with_nucl"/>
    <property type="match status" value="1"/>
</dbReference>
<evidence type="ECO:0000256" key="1">
    <source>
        <dbReference type="ARBA" id="ARBA00006100"/>
    </source>
</evidence>
<keyword evidence="2" id="KW-0949">S-adenosyl-L-methionine</keyword>
<dbReference type="PANTHER" id="PTHR13932:SF5">
    <property type="entry name" value="RADICAL S-ADENOSYL METHIONINE DOMAIN-CONTAINING PROTEIN 1, MITOCHONDRIAL"/>
    <property type="match status" value="1"/>
</dbReference>
<dbReference type="InterPro" id="IPR034505">
    <property type="entry name" value="Coproporphyrinogen-III_oxidase"/>
</dbReference>
<gene>
    <name evidence="4" type="primary">hemW</name>
    <name evidence="4" type="ORF">KK083_23290</name>
</gene>
<keyword evidence="5" id="KW-1185">Reference proteome</keyword>
<name>A0AAP2GRQ0_9BACT</name>
<keyword evidence="2" id="KW-0143">Chaperone</keyword>
<evidence type="ECO:0000313" key="5">
    <source>
        <dbReference type="Proteomes" id="UP001319200"/>
    </source>
</evidence>
<protein>
    <recommendedName>
        <fullName evidence="2">Heme chaperone HemW</fullName>
    </recommendedName>
</protein>
<keyword evidence="2" id="KW-0408">Iron</keyword>
<dbReference type="InterPro" id="IPR023404">
    <property type="entry name" value="rSAM_horseshoe"/>
</dbReference>
<proteinExistence type="inferred from homology"/>
<keyword evidence="2" id="KW-0004">4Fe-4S</keyword>
<organism evidence="4 5">
    <name type="scientific">Chryseosolibacter histidini</name>
    <dbReference type="NCBI Taxonomy" id="2782349"/>
    <lineage>
        <taxon>Bacteria</taxon>
        <taxon>Pseudomonadati</taxon>
        <taxon>Bacteroidota</taxon>
        <taxon>Cytophagia</taxon>
        <taxon>Cytophagales</taxon>
        <taxon>Chryseotaleaceae</taxon>
        <taxon>Chryseosolibacter</taxon>
    </lineage>
</organism>
<dbReference type="InterPro" id="IPR010723">
    <property type="entry name" value="HemN_C"/>
</dbReference>
<dbReference type="SFLD" id="SFLDF00562">
    <property type="entry name" value="HemN-like__clustered_with_heat"/>
    <property type="match status" value="1"/>
</dbReference>
<dbReference type="GO" id="GO:0046872">
    <property type="term" value="F:metal ion binding"/>
    <property type="evidence" value="ECO:0007669"/>
    <property type="project" value="UniProtKB-UniRule"/>
</dbReference>
<evidence type="ECO:0000256" key="2">
    <source>
        <dbReference type="RuleBase" id="RU364116"/>
    </source>
</evidence>
<dbReference type="SFLD" id="SFLDG01065">
    <property type="entry name" value="anaerobic_coproporphyrinogen-I"/>
    <property type="match status" value="1"/>
</dbReference>
<dbReference type="Proteomes" id="UP001319200">
    <property type="component" value="Unassembled WGS sequence"/>
</dbReference>